<feature type="domain" description="N-acetyltransferase" evidence="2">
    <location>
        <begin position="32"/>
        <end position="183"/>
    </location>
</feature>
<dbReference type="PANTHER" id="PTHR39173:SF1">
    <property type="entry name" value="ACETYLTRANSFERASE"/>
    <property type="match status" value="1"/>
</dbReference>
<dbReference type="PANTHER" id="PTHR39173">
    <property type="entry name" value="ACETYLTRANSFERASE"/>
    <property type="match status" value="1"/>
</dbReference>
<name>A0A9D1S9H6_9FIRM</name>
<dbReference type="Gene3D" id="3.40.630.30">
    <property type="match status" value="1"/>
</dbReference>
<proteinExistence type="predicted"/>
<comment type="caution">
    <text evidence="3">The sequence shown here is derived from an EMBL/GenBank/DDBJ whole genome shotgun (WGS) entry which is preliminary data.</text>
</comment>
<protein>
    <submittedName>
        <fullName evidence="3">GNAT family N-acetyltransferase</fullName>
    </submittedName>
</protein>
<dbReference type="InterPro" id="IPR000182">
    <property type="entry name" value="GNAT_dom"/>
</dbReference>
<dbReference type="CDD" id="cd04301">
    <property type="entry name" value="NAT_SF"/>
    <property type="match status" value="1"/>
</dbReference>
<dbReference type="AlphaFoldDB" id="A0A9D1S9H6"/>
<evidence type="ECO:0000259" key="2">
    <source>
        <dbReference type="PROSITE" id="PS51186"/>
    </source>
</evidence>
<dbReference type="Pfam" id="PF00583">
    <property type="entry name" value="Acetyltransf_1"/>
    <property type="match status" value="1"/>
</dbReference>
<reference evidence="3" key="2">
    <citation type="journal article" date="2021" name="PeerJ">
        <title>Extensive microbial diversity within the chicken gut microbiome revealed by metagenomics and culture.</title>
        <authorList>
            <person name="Gilroy R."/>
            <person name="Ravi A."/>
            <person name="Getino M."/>
            <person name="Pursley I."/>
            <person name="Horton D.L."/>
            <person name="Alikhan N.F."/>
            <person name="Baker D."/>
            <person name="Gharbi K."/>
            <person name="Hall N."/>
            <person name="Watson M."/>
            <person name="Adriaenssens E.M."/>
            <person name="Foster-Nyarko E."/>
            <person name="Jarju S."/>
            <person name="Secka A."/>
            <person name="Antonio M."/>
            <person name="Oren A."/>
            <person name="Chaudhuri R.R."/>
            <person name="La Ragione R."/>
            <person name="Hildebrand F."/>
            <person name="Pallen M.J."/>
        </authorList>
    </citation>
    <scope>NUCLEOTIDE SEQUENCE</scope>
    <source>
        <strain evidence="3">CHK195-15760</strain>
    </source>
</reference>
<dbReference type="SUPFAM" id="SSF159234">
    <property type="entry name" value="FomD-like"/>
    <property type="match status" value="1"/>
</dbReference>
<evidence type="ECO:0000313" key="3">
    <source>
        <dbReference type="EMBL" id="HIU51891.1"/>
    </source>
</evidence>
<evidence type="ECO:0000313" key="4">
    <source>
        <dbReference type="Proteomes" id="UP000824093"/>
    </source>
</evidence>
<dbReference type="GO" id="GO:0016747">
    <property type="term" value="F:acyltransferase activity, transferring groups other than amino-acyl groups"/>
    <property type="evidence" value="ECO:0007669"/>
    <property type="project" value="InterPro"/>
</dbReference>
<organism evidence="3 4">
    <name type="scientific">Candidatus Merdicola faecigallinarum</name>
    <dbReference type="NCBI Taxonomy" id="2840862"/>
    <lineage>
        <taxon>Bacteria</taxon>
        <taxon>Bacillati</taxon>
        <taxon>Bacillota</taxon>
        <taxon>Clostridia</taxon>
        <taxon>Candidatus Merdicola</taxon>
    </lineage>
</organism>
<gene>
    <name evidence="3" type="ORF">IAB70_04650</name>
</gene>
<dbReference type="InterPro" id="IPR035930">
    <property type="entry name" value="FomD-like_sf"/>
</dbReference>
<dbReference type="PROSITE" id="PS51186">
    <property type="entry name" value="GNAT"/>
    <property type="match status" value="1"/>
</dbReference>
<feature type="coiled-coil region" evidence="1">
    <location>
        <begin position="304"/>
        <end position="348"/>
    </location>
</feature>
<dbReference type="Proteomes" id="UP000824093">
    <property type="component" value="Unassembled WGS sequence"/>
</dbReference>
<reference evidence="3" key="1">
    <citation type="submission" date="2020-10" db="EMBL/GenBank/DDBJ databases">
        <authorList>
            <person name="Gilroy R."/>
        </authorList>
    </citation>
    <scope>NUCLEOTIDE SEQUENCE</scope>
    <source>
        <strain evidence="3">CHK195-15760</strain>
    </source>
</reference>
<dbReference type="SUPFAM" id="SSF55729">
    <property type="entry name" value="Acyl-CoA N-acyltransferases (Nat)"/>
    <property type="match status" value="1"/>
</dbReference>
<dbReference type="EMBL" id="DVNH01000030">
    <property type="protein sequence ID" value="HIU51891.1"/>
    <property type="molecule type" value="Genomic_DNA"/>
</dbReference>
<accession>A0A9D1S9H6</accession>
<dbReference type="InterPro" id="IPR007295">
    <property type="entry name" value="DUF402"/>
</dbReference>
<dbReference type="Pfam" id="PF04167">
    <property type="entry name" value="DUF402"/>
    <property type="match status" value="1"/>
</dbReference>
<keyword evidence="1" id="KW-0175">Coiled coil</keyword>
<dbReference type="InterPro" id="IPR016181">
    <property type="entry name" value="Acyl_CoA_acyltransferase"/>
</dbReference>
<dbReference type="Gene3D" id="2.40.380.10">
    <property type="entry name" value="FomD-like"/>
    <property type="match status" value="1"/>
</dbReference>
<evidence type="ECO:0000256" key="1">
    <source>
        <dbReference type="SAM" id="Coils"/>
    </source>
</evidence>
<sequence>MKKKNKAYGKLTLVFPTEEYKSQMEEYLQEHIDNDEYELSGDGGLDRLKDFEQWLEKVRKDREKDNIEENRVPATVFLGVRKSDNKVVGTIQIRHTLNDNLLKNCGHIGDGVRPSERRKGYATEMIRLALEECKKLGIERVLMVCFQDNIGSKKSIQNNGGILENEVPAENGKIDQRYWISLKKKFANSVNKENNVLEIDQKIKAFNHKEFTGDIYLNNFKKIAFPYFLENGICIQDTDYKWLGFYDYNSKIRLTAIYNEEDEIVEWYFDIAREIGKENGIPYEDDLYLDVVLRPNGKIILLDEDELKEAFERKEMTKEELEEAYKIANELMKKLEGKERKVKEFTDKYLREMIKN</sequence>